<evidence type="ECO:0000313" key="2">
    <source>
        <dbReference type="Proteomes" id="UP001642260"/>
    </source>
</evidence>
<protein>
    <submittedName>
        <fullName evidence="1">Uncharacterized protein</fullName>
    </submittedName>
</protein>
<keyword evidence="2" id="KW-1185">Reference proteome</keyword>
<comment type="caution">
    <text evidence="1">The sequence shown here is derived from an EMBL/GenBank/DDBJ whole genome shotgun (WGS) entry which is preliminary data.</text>
</comment>
<dbReference type="AlphaFoldDB" id="A0ABC8JAH7"/>
<gene>
    <name evidence="1" type="ORF">ERUC_LOCUS8730</name>
</gene>
<dbReference type="EMBL" id="CAKOAT010090710">
    <property type="protein sequence ID" value="CAH8320179.1"/>
    <property type="molecule type" value="Genomic_DNA"/>
</dbReference>
<accession>A0ABC8JAH7</accession>
<evidence type="ECO:0000313" key="1">
    <source>
        <dbReference type="EMBL" id="CAH8320179.1"/>
    </source>
</evidence>
<dbReference type="Proteomes" id="UP001642260">
    <property type="component" value="Unassembled WGS sequence"/>
</dbReference>
<organism evidence="1 2">
    <name type="scientific">Eruca vesicaria subsp. sativa</name>
    <name type="common">Garden rocket</name>
    <name type="synonym">Eruca sativa</name>
    <dbReference type="NCBI Taxonomy" id="29727"/>
    <lineage>
        <taxon>Eukaryota</taxon>
        <taxon>Viridiplantae</taxon>
        <taxon>Streptophyta</taxon>
        <taxon>Embryophyta</taxon>
        <taxon>Tracheophyta</taxon>
        <taxon>Spermatophyta</taxon>
        <taxon>Magnoliopsida</taxon>
        <taxon>eudicotyledons</taxon>
        <taxon>Gunneridae</taxon>
        <taxon>Pentapetalae</taxon>
        <taxon>rosids</taxon>
        <taxon>malvids</taxon>
        <taxon>Brassicales</taxon>
        <taxon>Brassicaceae</taxon>
        <taxon>Brassiceae</taxon>
        <taxon>Eruca</taxon>
    </lineage>
</organism>
<proteinExistence type="predicted"/>
<name>A0ABC8JAH7_ERUVS</name>
<reference evidence="1 2" key="1">
    <citation type="submission" date="2022-03" db="EMBL/GenBank/DDBJ databases">
        <authorList>
            <person name="Macdonald S."/>
            <person name="Ahmed S."/>
            <person name="Newling K."/>
        </authorList>
    </citation>
    <scope>NUCLEOTIDE SEQUENCE [LARGE SCALE GENOMIC DNA]</scope>
</reference>
<sequence length="65" mass="7428">MISILQALKQRNFSVLLVRSDKLKHKVVDPGDIATENFDWLWGSIMFGDKPFIDPSETRVGSLYC</sequence>